<comment type="similarity">
    <text evidence="5">Belongs to the YicC/YloC family.</text>
</comment>
<proteinExistence type="inferred from homology"/>
<dbReference type="InterPro" id="IPR005229">
    <property type="entry name" value="YicC/YloC-like"/>
</dbReference>
<evidence type="ECO:0000256" key="4">
    <source>
        <dbReference type="ARBA" id="ARBA00022801"/>
    </source>
</evidence>
<keyword evidence="2" id="KW-0540">Nuclease</keyword>
<dbReference type="Proteomes" id="UP000773614">
    <property type="component" value="Unassembled WGS sequence"/>
</dbReference>
<keyword evidence="3" id="KW-0255">Endonuclease</keyword>
<feature type="domain" description="Endoribonuclease YicC-like N-terminal" evidence="6">
    <location>
        <begin position="4"/>
        <end position="157"/>
    </location>
</feature>
<name>A0A964WTV9_9HYPH</name>
<dbReference type="Pfam" id="PF08340">
    <property type="entry name" value="YicC-like_C"/>
    <property type="match status" value="1"/>
</dbReference>
<evidence type="ECO:0000313" key="9">
    <source>
        <dbReference type="Proteomes" id="UP000773614"/>
    </source>
</evidence>
<dbReference type="NCBIfam" id="TIGR00255">
    <property type="entry name" value="YicC/YloC family endoribonuclease"/>
    <property type="match status" value="1"/>
</dbReference>
<comment type="caution">
    <text evidence="8">The sequence shown here is derived from an EMBL/GenBank/DDBJ whole genome shotgun (WGS) entry which is preliminary data.</text>
</comment>
<protein>
    <submittedName>
        <fullName evidence="8">YicC family protein</fullName>
    </submittedName>
</protein>
<sequence length="295" mass="31971">MDLNSMTGFARTAFEAGGERYAWELKSVNGRGLELRFRLPPGLDVLEPDLRQLARERLARGSCQFGLVREGAAESAPVRINEAVLVLVLARARRLADEEGVSPPSADGLLSLPGVVEQAQAPLSEGEAEARDAAIRRAFEEAVADLAAARREEGARLGRILRELVGGIAGLVDRAAALGADAPERLRARIAEQVEMLTGAGAALDPERLHQEAVLAATRADIREEIDRLRSHLESAGARLREGGAIGRRLDFLAQEFNREANTLCAKAFDSRLSALGLELKTLVDQFREQVQNLE</sequence>
<dbReference type="RefSeq" id="WP_161140758.1">
    <property type="nucleotide sequence ID" value="NZ_SPKJ01000037.1"/>
</dbReference>
<dbReference type="PANTHER" id="PTHR30636:SF3">
    <property type="entry name" value="UPF0701 PROTEIN YICC"/>
    <property type="match status" value="1"/>
</dbReference>
<evidence type="ECO:0000256" key="5">
    <source>
        <dbReference type="ARBA" id="ARBA00035648"/>
    </source>
</evidence>
<dbReference type="GO" id="GO:0004521">
    <property type="term" value="F:RNA endonuclease activity"/>
    <property type="evidence" value="ECO:0007669"/>
    <property type="project" value="InterPro"/>
</dbReference>
<keyword evidence="9" id="KW-1185">Reference proteome</keyword>
<evidence type="ECO:0000256" key="3">
    <source>
        <dbReference type="ARBA" id="ARBA00022759"/>
    </source>
</evidence>
<keyword evidence="4" id="KW-0378">Hydrolase</keyword>
<dbReference type="InterPro" id="IPR013551">
    <property type="entry name" value="YicC-like_C"/>
</dbReference>
<reference evidence="8" key="1">
    <citation type="submission" date="2019-03" db="EMBL/GenBank/DDBJ databases">
        <title>Afifella sp. nov., isolated from activated sludge.</title>
        <authorList>
            <person name="Li Q."/>
            <person name="Liu Y."/>
        </authorList>
    </citation>
    <scope>NUCLEOTIDE SEQUENCE</scope>
    <source>
        <strain evidence="8">L72</strain>
    </source>
</reference>
<evidence type="ECO:0000313" key="8">
    <source>
        <dbReference type="EMBL" id="MYZ48409.1"/>
    </source>
</evidence>
<dbReference type="OrthoDB" id="9771229at2"/>
<dbReference type="AlphaFoldDB" id="A0A964WTV9"/>
<evidence type="ECO:0000259" key="7">
    <source>
        <dbReference type="Pfam" id="PF08340"/>
    </source>
</evidence>
<gene>
    <name evidence="8" type="ORF">E4O86_11890</name>
</gene>
<dbReference type="InterPro" id="IPR013527">
    <property type="entry name" value="YicC-like_N"/>
</dbReference>
<dbReference type="Pfam" id="PF03755">
    <property type="entry name" value="YicC-like_N"/>
    <property type="match status" value="1"/>
</dbReference>
<evidence type="ECO:0000259" key="6">
    <source>
        <dbReference type="Pfam" id="PF03755"/>
    </source>
</evidence>
<comment type="cofactor">
    <cofactor evidence="1">
        <name>a divalent metal cation</name>
        <dbReference type="ChEBI" id="CHEBI:60240"/>
    </cofactor>
</comment>
<evidence type="ECO:0000256" key="1">
    <source>
        <dbReference type="ARBA" id="ARBA00001968"/>
    </source>
</evidence>
<organism evidence="8 9">
    <name type="scientific">Propylenella binzhouense</name>
    <dbReference type="NCBI Taxonomy" id="2555902"/>
    <lineage>
        <taxon>Bacteria</taxon>
        <taxon>Pseudomonadati</taxon>
        <taxon>Pseudomonadota</taxon>
        <taxon>Alphaproteobacteria</taxon>
        <taxon>Hyphomicrobiales</taxon>
        <taxon>Propylenellaceae</taxon>
        <taxon>Propylenella</taxon>
    </lineage>
</organism>
<dbReference type="PANTHER" id="PTHR30636">
    <property type="entry name" value="UPF0701 PROTEIN YICC"/>
    <property type="match status" value="1"/>
</dbReference>
<feature type="domain" description="Endoribonuclease YicC-like C-terminal" evidence="7">
    <location>
        <begin position="181"/>
        <end position="295"/>
    </location>
</feature>
<dbReference type="EMBL" id="SPKJ01000037">
    <property type="protein sequence ID" value="MYZ48409.1"/>
    <property type="molecule type" value="Genomic_DNA"/>
</dbReference>
<accession>A0A964WTV9</accession>
<dbReference type="GO" id="GO:0016787">
    <property type="term" value="F:hydrolase activity"/>
    <property type="evidence" value="ECO:0007669"/>
    <property type="project" value="UniProtKB-KW"/>
</dbReference>
<evidence type="ECO:0000256" key="2">
    <source>
        <dbReference type="ARBA" id="ARBA00022722"/>
    </source>
</evidence>